<dbReference type="Pfam" id="PF01232">
    <property type="entry name" value="Mannitol_dh"/>
    <property type="match status" value="1"/>
</dbReference>
<evidence type="ECO:0000256" key="1">
    <source>
        <dbReference type="ARBA" id="ARBA00023002"/>
    </source>
</evidence>
<feature type="domain" description="Mannitol dehydrogenase N-terminal" evidence="2">
    <location>
        <begin position="6"/>
        <end position="254"/>
    </location>
</feature>
<dbReference type="Gene3D" id="1.10.1040.10">
    <property type="entry name" value="N-(1-d-carboxylethyl)-l-norvaline Dehydrogenase, domain 2"/>
    <property type="match status" value="1"/>
</dbReference>
<organism evidence="4 5">
    <name type="scientific">Acidocella aminolytica 101 = DSM 11237</name>
    <dbReference type="NCBI Taxonomy" id="1120923"/>
    <lineage>
        <taxon>Bacteria</taxon>
        <taxon>Pseudomonadati</taxon>
        <taxon>Pseudomonadota</taxon>
        <taxon>Alphaproteobacteria</taxon>
        <taxon>Acetobacterales</taxon>
        <taxon>Acidocellaceae</taxon>
        <taxon>Acidocella</taxon>
    </lineage>
</organism>
<dbReference type="PRINTS" id="PR00084">
    <property type="entry name" value="MTLDHDRGNASE"/>
</dbReference>
<dbReference type="InterPro" id="IPR013118">
    <property type="entry name" value="Mannitol_DH_C"/>
</dbReference>
<evidence type="ECO:0000313" key="5">
    <source>
        <dbReference type="Proteomes" id="UP000032668"/>
    </source>
</evidence>
<dbReference type="AlphaFoldDB" id="A0A0D6PL40"/>
<dbReference type="InterPro" id="IPR000669">
    <property type="entry name" value="Mannitol_DH"/>
</dbReference>
<dbReference type="GO" id="GO:0008866">
    <property type="term" value="F:fructuronate reductase activity"/>
    <property type="evidence" value="ECO:0007669"/>
    <property type="project" value="TreeGrafter"/>
</dbReference>
<name>A0A0D6PL40_9PROT</name>
<comment type="caution">
    <text evidence="4">The sequence shown here is derived from an EMBL/GenBank/DDBJ whole genome shotgun (WGS) entry which is preliminary data.</text>
</comment>
<dbReference type="InterPro" id="IPR050025">
    <property type="entry name" value="DalD"/>
</dbReference>
<dbReference type="NCBIfam" id="NF043014">
    <property type="entry name" value="DArabDhDalD"/>
    <property type="match status" value="1"/>
</dbReference>
<keyword evidence="1" id="KW-0560">Oxidoreductase</keyword>
<dbReference type="PANTHER" id="PTHR43362">
    <property type="entry name" value="MANNITOL DEHYDROGENASE DSF1-RELATED"/>
    <property type="match status" value="1"/>
</dbReference>
<sequence>MSTPSIILHLGLGSFHRAHQAVYLQNLHDQGHQDWVLAGANIRPDMRAVETALTTQHGAYHLETVTPAGERTYQEIRSIRHVIPWDEKLAGLIAFGSRPDVKIISFTVTEAGYYLTPQHVLDLNFPDLVSDLENGTMLTIYGALSAILHARMAAQAGPVTLLSCDNLRSNGERFHDGFMEFLRRRKDEALLAWLETNSTTPSSMVDRITPRPLPEVAERVRDACGVEDACPVMAEDFIQWVIEDRFAAGRPGWETVGAELVQSVLPYEEAKIRLLNAAHALIAWAGTLRGYLFIHEGTLDEDIRAFSYNYVTDDVLPVLEPSPINLAAYRDKVLERFSNAYIRDTNQRVAADGYSKIPGWITPTIRERFARGETIDSVAIIPVLFFVFLQRWAAGQIPFTYQDQAMDETQVRAMLATPAPLAAFCRDQVLWGDLAGDARLEAAITSAHTRVLAWLGEH</sequence>
<keyword evidence="5" id="KW-1185">Reference proteome</keyword>
<dbReference type="InterPro" id="IPR008927">
    <property type="entry name" value="6-PGluconate_DH-like_C_sf"/>
</dbReference>
<dbReference type="SUPFAM" id="SSF51735">
    <property type="entry name" value="NAD(P)-binding Rossmann-fold domains"/>
    <property type="match status" value="1"/>
</dbReference>
<evidence type="ECO:0000259" key="2">
    <source>
        <dbReference type="Pfam" id="PF01232"/>
    </source>
</evidence>
<dbReference type="InterPro" id="IPR013328">
    <property type="entry name" value="6PGD_dom2"/>
</dbReference>
<proteinExistence type="predicted"/>
<evidence type="ECO:0000259" key="3">
    <source>
        <dbReference type="Pfam" id="PF08125"/>
    </source>
</evidence>
<dbReference type="RefSeq" id="WP_048880316.1">
    <property type="nucleotide sequence ID" value="NZ_BANC01000125.1"/>
</dbReference>
<dbReference type="Proteomes" id="UP000032668">
    <property type="component" value="Unassembled WGS sequence"/>
</dbReference>
<dbReference type="STRING" id="1120923.SAMN02746095_01161"/>
<gene>
    <name evidence="4" type="ORF">Aam_127_012</name>
</gene>
<dbReference type="InterPro" id="IPR036291">
    <property type="entry name" value="NAD(P)-bd_dom_sf"/>
</dbReference>
<evidence type="ECO:0000313" key="4">
    <source>
        <dbReference type="EMBL" id="GAN81933.1"/>
    </source>
</evidence>
<dbReference type="Pfam" id="PF08125">
    <property type="entry name" value="Mannitol_dh_C"/>
    <property type="match status" value="1"/>
</dbReference>
<dbReference type="InterPro" id="IPR050988">
    <property type="entry name" value="Mannitol_DH/Oxidoreductase"/>
</dbReference>
<dbReference type="OrthoDB" id="271711at2"/>
<protein>
    <submittedName>
        <fullName evidence="4">NADPH-dependent L-sorbose reductase/D-mannonate oxidoreductase</fullName>
    </submittedName>
</protein>
<dbReference type="PANTHER" id="PTHR43362:SF7">
    <property type="entry name" value="D-MANNONATE OXIDOREDUCTASE"/>
    <property type="match status" value="1"/>
</dbReference>
<feature type="domain" description="Mannitol dehydrogenase C-terminal" evidence="3">
    <location>
        <begin position="264"/>
        <end position="450"/>
    </location>
</feature>
<reference evidence="4 5" key="1">
    <citation type="submission" date="2012-11" db="EMBL/GenBank/DDBJ databases">
        <title>Whole genome sequence of Acidocella aminolytica 101 = DSM 11237.</title>
        <authorList>
            <person name="Azuma Y."/>
            <person name="Higashiura N."/>
            <person name="Hirakawa H."/>
            <person name="Matsushita K."/>
        </authorList>
    </citation>
    <scope>NUCLEOTIDE SEQUENCE [LARGE SCALE GENOMIC DNA]</scope>
    <source>
        <strain evidence="5">101 / DSM 11237</strain>
    </source>
</reference>
<accession>A0A0D6PL40</accession>
<dbReference type="SUPFAM" id="SSF48179">
    <property type="entry name" value="6-phosphogluconate dehydrogenase C-terminal domain-like"/>
    <property type="match status" value="1"/>
</dbReference>
<dbReference type="GO" id="GO:0042840">
    <property type="term" value="P:D-glucuronate catabolic process"/>
    <property type="evidence" value="ECO:0007669"/>
    <property type="project" value="TreeGrafter"/>
</dbReference>
<dbReference type="Gene3D" id="3.40.50.720">
    <property type="entry name" value="NAD(P)-binding Rossmann-like Domain"/>
    <property type="match status" value="1"/>
</dbReference>
<dbReference type="EMBL" id="BANC01000125">
    <property type="protein sequence ID" value="GAN81933.1"/>
    <property type="molecule type" value="Genomic_DNA"/>
</dbReference>
<dbReference type="InterPro" id="IPR013131">
    <property type="entry name" value="Mannitol_DH_N"/>
</dbReference>